<proteinExistence type="predicted"/>
<reference evidence="3 4" key="1">
    <citation type="journal article" date="2019" name="Int. J. Syst. Evol. Microbiol.">
        <title>The Global Catalogue of Microorganisms (GCM) 10K type strain sequencing project: providing services to taxonomists for standard genome sequencing and annotation.</title>
        <authorList>
            <consortium name="The Broad Institute Genomics Platform"/>
            <consortium name="The Broad Institute Genome Sequencing Center for Infectious Disease"/>
            <person name="Wu L."/>
            <person name="Ma J."/>
        </authorList>
    </citation>
    <scope>NUCLEOTIDE SEQUENCE [LARGE SCALE GENOMIC DNA]</scope>
    <source>
        <strain evidence="3 4">JCM 16327</strain>
    </source>
</reference>
<dbReference type="InterPro" id="IPR055973">
    <property type="entry name" value="DUF7551"/>
</dbReference>
<feature type="domain" description="DUF7552" evidence="2">
    <location>
        <begin position="5"/>
        <end position="77"/>
    </location>
</feature>
<protein>
    <submittedName>
        <fullName evidence="3">Uncharacterized protein</fullName>
    </submittedName>
</protein>
<organism evidence="3 4">
    <name type="scientific">Salarchaeum japonicum</name>
    <dbReference type="NCBI Taxonomy" id="555573"/>
    <lineage>
        <taxon>Archaea</taxon>
        <taxon>Methanobacteriati</taxon>
        <taxon>Methanobacteriota</taxon>
        <taxon>Stenosarchaea group</taxon>
        <taxon>Halobacteria</taxon>
        <taxon>Halobacteriales</taxon>
        <taxon>Halobacteriaceae</taxon>
    </lineage>
</organism>
<evidence type="ECO:0000313" key="4">
    <source>
        <dbReference type="Proteomes" id="UP001500194"/>
    </source>
</evidence>
<evidence type="ECO:0000259" key="2">
    <source>
        <dbReference type="Pfam" id="PF24422"/>
    </source>
</evidence>
<comment type="caution">
    <text evidence="3">The sequence shown here is derived from an EMBL/GenBank/DDBJ whole genome shotgun (WGS) entry which is preliminary data.</text>
</comment>
<sequence length="264" mass="28303">MCGVTLADLRRRLTDLATGGSYRVACLDTGERPYPVTDQRFPDRETARDAVELAARYRERLAAYDPRAPTYDLAVEHARDAGGDPDRAPPREACGLLAGALFDALGDCGETDVERTILDTYIAAASETTDPDALGVALLDTIAGVLDDALPPARQQAVVARATDHLPEDADTVAAALDALRDGSLLSGYAYRTRTGRLDLRLDGYAFDADDDRLPTLPLTVALARANRTVAVTDAHRTRTGDWRLSLSLDADAPRGLARATVTP</sequence>
<evidence type="ECO:0000313" key="3">
    <source>
        <dbReference type="EMBL" id="GAA0652958.1"/>
    </source>
</evidence>
<dbReference type="InterPro" id="IPR055974">
    <property type="entry name" value="DUF7552"/>
</dbReference>
<dbReference type="EMBL" id="BAAADU010000002">
    <property type="protein sequence ID" value="GAA0652958.1"/>
    <property type="molecule type" value="Genomic_DNA"/>
</dbReference>
<dbReference type="AlphaFoldDB" id="A0AAV3T2D0"/>
<feature type="domain" description="DUF7551" evidence="1">
    <location>
        <begin position="94"/>
        <end position="261"/>
    </location>
</feature>
<evidence type="ECO:0000259" key="1">
    <source>
        <dbReference type="Pfam" id="PF24420"/>
    </source>
</evidence>
<keyword evidence="4" id="KW-1185">Reference proteome</keyword>
<gene>
    <name evidence="3" type="ORF">GCM10009019_15300</name>
</gene>
<name>A0AAV3T2D0_9EURY</name>
<dbReference type="Proteomes" id="UP001500194">
    <property type="component" value="Unassembled WGS sequence"/>
</dbReference>
<dbReference type="GeneID" id="68573793"/>
<dbReference type="Pfam" id="PF24420">
    <property type="entry name" value="DUF7551"/>
    <property type="match status" value="1"/>
</dbReference>
<accession>A0AAV3T2D0</accession>
<dbReference type="RefSeq" id="WP_227260786.1">
    <property type="nucleotide sequence ID" value="NZ_BAAADU010000002.1"/>
</dbReference>
<dbReference type="Pfam" id="PF24422">
    <property type="entry name" value="DUF7552"/>
    <property type="match status" value="1"/>
</dbReference>